<organism evidence="1 2">
    <name type="scientific">Ureibacillus massiliensis 4400831 = CIP 108448 = CCUG 49529</name>
    <dbReference type="NCBI Taxonomy" id="1211035"/>
    <lineage>
        <taxon>Bacteria</taxon>
        <taxon>Bacillati</taxon>
        <taxon>Bacillota</taxon>
        <taxon>Bacilli</taxon>
        <taxon>Bacillales</taxon>
        <taxon>Caryophanaceae</taxon>
        <taxon>Ureibacillus</taxon>
    </lineage>
</organism>
<dbReference type="RefSeq" id="WP_036177359.1">
    <property type="nucleotide sequence ID" value="NZ_AVCZ01000023.1"/>
</dbReference>
<dbReference type="AlphaFoldDB" id="A0A0A3JT77"/>
<sequence length="235" mass="28066">MKILQFVIPKKNYSLCLVNPREHDLFNLYIKYSGFSTENKIQINYEPTLMMTDILYGESYAILEENHDWDVDTTFYYETLYVSNDGIVLQKFYRNELKNVRTLHAHPLFTTPIWEIEETYYELIDPEDIIRIVFKDIYAKEAPADSSIYRELISKSELFEPFFEDLYTEMGRFHRGDKCYSREKWDFAELLQANYHVQFVQSEGSDIILSNCSGLMKTLKLSKQQMAEYFIKFLK</sequence>
<dbReference type="eggNOG" id="ENOG5030EK2">
    <property type="taxonomic scope" value="Bacteria"/>
</dbReference>
<comment type="caution">
    <text evidence="1">The sequence shown here is derived from an EMBL/GenBank/DDBJ whole genome shotgun (WGS) entry which is preliminary data.</text>
</comment>
<dbReference type="EMBL" id="JPVQ01000023">
    <property type="protein sequence ID" value="KGR90222.1"/>
    <property type="molecule type" value="Genomic_DNA"/>
</dbReference>
<accession>A0A0A3JT77</accession>
<keyword evidence="2" id="KW-1185">Reference proteome</keyword>
<proteinExistence type="predicted"/>
<gene>
    <name evidence="1" type="ORF">CD30_12705</name>
</gene>
<evidence type="ECO:0000313" key="2">
    <source>
        <dbReference type="Proteomes" id="UP000030595"/>
    </source>
</evidence>
<reference evidence="1 2" key="1">
    <citation type="submission" date="2014-02" db="EMBL/GenBank/DDBJ databases">
        <title>Draft genome sequence of Lysinibacillus massiliensis CCUG 49529.</title>
        <authorList>
            <person name="Zhang F."/>
            <person name="Wang G."/>
            <person name="Zhang L."/>
        </authorList>
    </citation>
    <scope>NUCLEOTIDE SEQUENCE [LARGE SCALE GENOMIC DNA]</scope>
    <source>
        <strain evidence="1 2">CCUG 49529</strain>
    </source>
</reference>
<evidence type="ECO:0000313" key="1">
    <source>
        <dbReference type="EMBL" id="KGR90222.1"/>
    </source>
</evidence>
<dbReference type="OrthoDB" id="2731866at2"/>
<name>A0A0A3JT77_9BACL</name>
<protein>
    <submittedName>
        <fullName evidence="1">Uncharacterized protein</fullName>
    </submittedName>
</protein>
<dbReference type="Proteomes" id="UP000030595">
    <property type="component" value="Unassembled WGS sequence"/>
</dbReference>